<comment type="subcellular location">
    <subcellularLocation>
        <location evidence="1">Membrane</location>
        <topology evidence="1">Multi-pass membrane protein</topology>
    </subcellularLocation>
</comment>
<dbReference type="PANTHER" id="PTHR23506:SF26">
    <property type="entry name" value="MFS-TYPE TRANSPORTER SLC18B1"/>
    <property type="match status" value="1"/>
</dbReference>
<dbReference type="GO" id="GO:0022857">
    <property type="term" value="F:transmembrane transporter activity"/>
    <property type="evidence" value="ECO:0007669"/>
    <property type="project" value="InterPro"/>
</dbReference>
<feature type="transmembrane region" description="Helical" evidence="7">
    <location>
        <begin position="136"/>
        <end position="157"/>
    </location>
</feature>
<dbReference type="InterPro" id="IPR011701">
    <property type="entry name" value="MFS"/>
</dbReference>
<name>A0AAX4PHD8_9CHLO</name>
<evidence type="ECO:0000313" key="9">
    <source>
        <dbReference type="EMBL" id="WZN65349.1"/>
    </source>
</evidence>
<evidence type="ECO:0000256" key="5">
    <source>
        <dbReference type="ARBA" id="ARBA00023136"/>
    </source>
</evidence>
<gene>
    <name evidence="9" type="ORF">HKI87_12g69070</name>
</gene>
<feature type="transmembrane region" description="Helical" evidence="7">
    <location>
        <begin position="98"/>
        <end position="116"/>
    </location>
</feature>
<feature type="transmembrane region" description="Helical" evidence="7">
    <location>
        <begin position="169"/>
        <end position="186"/>
    </location>
</feature>
<dbReference type="EMBL" id="CP151512">
    <property type="protein sequence ID" value="WZN65349.1"/>
    <property type="molecule type" value="Genomic_DNA"/>
</dbReference>
<sequence>MGDEEEGSLLAPSPPPSSEDAALSWGEKVVVLGLVTSVSFSSNITNSLVLPFLPQEINALGLPGQFLTGIVFAVFPLAVLVLSPLCNALARRLGRVPLLYAGVPLQAVCALMFGLATRLTISPKGVVFVFLATRSLQGFGAALANLAIFAIVAEVFPASLGKVMGLNEVIIGLGIMLGPVIGSALYSYGGFALPFLAGSGVLWLSFPFVVAYHRQSVREGRGSGSRGGLQAGRRRESSLGSETAFYSAESSPAGRDEEELLSMASPGGTAEEKENEGEAGSFWAQVGSVMTWRLILSAFVLFFAIGAFVWVETILSLHLQNDLGFKEKYIGVVFAVINVTYSVVGPFVGALADKFGYKPIMVAGLMLTGITFIMMGPVSDIIIRREGGLRGQRIFEVSLLGLFGAFQTLCMIPTLPAMKESVPGKLSENQVNTVVMVFNQFQQSGLMFTAPLSGALCPAIGWAKTMGIYGAVCLGIGMASSFFFYVYGPLPKDDEEMSRRHGITAPLLDRREVERGMG</sequence>
<evidence type="ECO:0000256" key="1">
    <source>
        <dbReference type="ARBA" id="ARBA00004141"/>
    </source>
</evidence>
<dbReference type="Pfam" id="PF07690">
    <property type="entry name" value="MFS_1"/>
    <property type="match status" value="1"/>
</dbReference>
<keyword evidence="10" id="KW-1185">Reference proteome</keyword>
<keyword evidence="3 7" id="KW-0812">Transmembrane</keyword>
<keyword evidence="5 7" id="KW-0472">Membrane</keyword>
<feature type="transmembrane region" description="Helical" evidence="7">
    <location>
        <begin position="192"/>
        <end position="212"/>
    </location>
</feature>
<evidence type="ECO:0000256" key="4">
    <source>
        <dbReference type="ARBA" id="ARBA00022989"/>
    </source>
</evidence>
<reference evidence="9 10" key="1">
    <citation type="submission" date="2024-03" db="EMBL/GenBank/DDBJ databases">
        <title>Complete genome sequence of the green alga Chloropicon roscoffensis RCC1871.</title>
        <authorList>
            <person name="Lemieux C."/>
            <person name="Pombert J.-F."/>
            <person name="Otis C."/>
            <person name="Turmel M."/>
        </authorList>
    </citation>
    <scope>NUCLEOTIDE SEQUENCE [LARGE SCALE GENOMIC DNA]</scope>
    <source>
        <strain evidence="9 10">RCC1871</strain>
    </source>
</reference>
<dbReference type="GO" id="GO:0016020">
    <property type="term" value="C:membrane"/>
    <property type="evidence" value="ECO:0007669"/>
    <property type="project" value="UniProtKB-SubCell"/>
</dbReference>
<feature type="region of interest" description="Disordered" evidence="6">
    <location>
        <begin position="1"/>
        <end position="20"/>
    </location>
</feature>
<dbReference type="InterPro" id="IPR036259">
    <property type="entry name" value="MFS_trans_sf"/>
</dbReference>
<dbReference type="InterPro" id="IPR020846">
    <property type="entry name" value="MFS_dom"/>
</dbReference>
<accession>A0AAX4PHD8</accession>
<dbReference type="AlphaFoldDB" id="A0AAX4PHD8"/>
<feature type="region of interest" description="Disordered" evidence="6">
    <location>
        <begin position="219"/>
        <end position="275"/>
    </location>
</feature>
<feature type="transmembrane region" description="Helical" evidence="7">
    <location>
        <begin position="294"/>
        <end position="317"/>
    </location>
</feature>
<feature type="transmembrane region" description="Helical" evidence="7">
    <location>
        <begin position="468"/>
        <end position="490"/>
    </location>
</feature>
<dbReference type="Gene3D" id="1.20.1250.20">
    <property type="entry name" value="MFS general substrate transporter like domains"/>
    <property type="match status" value="2"/>
</dbReference>
<dbReference type="Proteomes" id="UP001472866">
    <property type="component" value="Chromosome 12"/>
</dbReference>
<protein>
    <submittedName>
        <fullName evidence="9">MFS general substrate transporter</fullName>
    </submittedName>
</protein>
<feature type="transmembrane region" description="Helical" evidence="7">
    <location>
        <begin position="394"/>
        <end position="415"/>
    </location>
</feature>
<evidence type="ECO:0000256" key="6">
    <source>
        <dbReference type="SAM" id="MobiDB-lite"/>
    </source>
</evidence>
<organism evidence="9 10">
    <name type="scientific">Chloropicon roscoffensis</name>
    <dbReference type="NCBI Taxonomy" id="1461544"/>
    <lineage>
        <taxon>Eukaryota</taxon>
        <taxon>Viridiplantae</taxon>
        <taxon>Chlorophyta</taxon>
        <taxon>Chloropicophyceae</taxon>
        <taxon>Chloropicales</taxon>
        <taxon>Chloropicaceae</taxon>
        <taxon>Chloropicon</taxon>
    </lineage>
</organism>
<evidence type="ECO:0000313" key="10">
    <source>
        <dbReference type="Proteomes" id="UP001472866"/>
    </source>
</evidence>
<evidence type="ECO:0000259" key="8">
    <source>
        <dbReference type="PROSITE" id="PS50850"/>
    </source>
</evidence>
<feature type="domain" description="Major facilitator superfamily (MFS) profile" evidence="8">
    <location>
        <begin position="31"/>
        <end position="492"/>
    </location>
</feature>
<keyword evidence="4 7" id="KW-1133">Transmembrane helix</keyword>
<evidence type="ECO:0000256" key="2">
    <source>
        <dbReference type="ARBA" id="ARBA00022448"/>
    </source>
</evidence>
<feature type="transmembrane region" description="Helical" evidence="7">
    <location>
        <begin position="329"/>
        <end position="348"/>
    </location>
</feature>
<evidence type="ECO:0000256" key="7">
    <source>
        <dbReference type="SAM" id="Phobius"/>
    </source>
</evidence>
<evidence type="ECO:0000256" key="3">
    <source>
        <dbReference type="ARBA" id="ARBA00022692"/>
    </source>
</evidence>
<feature type="transmembrane region" description="Helical" evidence="7">
    <location>
        <begin position="65"/>
        <end position="86"/>
    </location>
</feature>
<proteinExistence type="predicted"/>
<keyword evidence="2" id="KW-0813">Transport</keyword>
<dbReference type="PROSITE" id="PS50850">
    <property type="entry name" value="MFS"/>
    <property type="match status" value="1"/>
</dbReference>
<dbReference type="SUPFAM" id="SSF103473">
    <property type="entry name" value="MFS general substrate transporter"/>
    <property type="match status" value="1"/>
</dbReference>
<dbReference type="PANTHER" id="PTHR23506">
    <property type="entry name" value="GH10249P"/>
    <property type="match status" value="1"/>
</dbReference>
<dbReference type="InterPro" id="IPR050930">
    <property type="entry name" value="MFS_Vesicular_Transporter"/>
</dbReference>